<name>A0A0D0WT15_9ACTN</name>
<dbReference type="SUPFAM" id="SSF56801">
    <property type="entry name" value="Acetyl-CoA synthetase-like"/>
    <property type="match status" value="1"/>
</dbReference>
<dbReference type="InterPro" id="IPR029063">
    <property type="entry name" value="SAM-dependent_MTases_sf"/>
</dbReference>
<dbReference type="Pfam" id="PF13193">
    <property type="entry name" value="AMP-binding_C"/>
    <property type="match status" value="1"/>
</dbReference>
<evidence type="ECO:0000256" key="3">
    <source>
        <dbReference type="ARBA" id="ARBA00022553"/>
    </source>
</evidence>
<dbReference type="Pfam" id="PF00668">
    <property type="entry name" value="Condensation"/>
    <property type="match status" value="1"/>
</dbReference>
<dbReference type="InterPro" id="IPR020806">
    <property type="entry name" value="PKS_PP-bd"/>
</dbReference>
<dbReference type="PROSITE" id="PS00012">
    <property type="entry name" value="PHOSPHOPANTETHEINE"/>
    <property type="match status" value="1"/>
</dbReference>
<comment type="caution">
    <text evidence="6">The sequence shown here is derived from an EMBL/GenBank/DDBJ whole genome shotgun (WGS) entry which is preliminary data.</text>
</comment>
<accession>A0A0D0WT15</accession>
<dbReference type="Pfam" id="PF00501">
    <property type="entry name" value="AMP-binding"/>
    <property type="match status" value="1"/>
</dbReference>
<dbReference type="PANTHER" id="PTHR45527">
    <property type="entry name" value="NONRIBOSOMAL PEPTIDE SYNTHETASE"/>
    <property type="match status" value="1"/>
</dbReference>
<dbReference type="Pfam" id="PF05050">
    <property type="entry name" value="Methyltransf_21"/>
    <property type="match status" value="1"/>
</dbReference>
<dbReference type="SUPFAM" id="SSF52777">
    <property type="entry name" value="CoA-dependent acyltransferases"/>
    <property type="match status" value="4"/>
</dbReference>
<dbReference type="GO" id="GO:0005829">
    <property type="term" value="C:cytosol"/>
    <property type="evidence" value="ECO:0007669"/>
    <property type="project" value="TreeGrafter"/>
</dbReference>
<keyword evidence="7" id="KW-1185">Reference proteome</keyword>
<dbReference type="InterPro" id="IPR009081">
    <property type="entry name" value="PP-bd_ACP"/>
</dbReference>
<dbReference type="CDD" id="cd05930">
    <property type="entry name" value="A_NRPS"/>
    <property type="match status" value="1"/>
</dbReference>
<dbReference type="GO" id="GO:0031177">
    <property type="term" value="F:phosphopantetheine binding"/>
    <property type="evidence" value="ECO:0007669"/>
    <property type="project" value="InterPro"/>
</dbReference>
<evidence type="ECO:0000259" key="5">
    <source>
        <dbReference type="PROSITE" id="PS50075"/>
    </source>
</evidence>
<dbReference type="Gene3D" id="3.40.50.12780">
    <property type="entry name" value="N-terminal domain of ligase-like"/>
    <property type="match status" value="1"/>
</dbReference>
<dbReference type="NCBIfam" id="TIGR01444">
    <property type="entry name" value="fkbM_fam"/>
    <property type="match status" value="1"/>
</dbReference>
<gene>
    <name evidence="6" type="ORF">TK50_30460</name>
</gene>
<dbReference type="RefSeq" id="WP_043968977.1">
    <property type="nucleotide sequence ID" value="NZ_JXSX01000003.1"/>
</dbReference>
<evidence type="ECO:0000313" key="6">
    <source>
        <dbReference type="EMBL" id="KIR61819.1"/>
    </source>
</evidence>
<dbReference type="PATRIC" id="fig|47853.6.peg.6382"/>
<evidence type="ECO:0000256" key="2">
    <source>
        <dbReference type="ARBA" id="ARBA00022450"/>
    </source>
</evidence>
<dbReference type="InterPro" id="IPR010071">
    <property type="entry name" value="AA_adenyl_dom"/>
</dbReference>
<dbReference type="Gene3D" id="3.30.300.30">
    <property type="match status" value="2"/>
</dbReference>
<dbReference type="SUPFAM" id="SSF53335">
    <property type="entry name" value="S-adenosyl-L-methionine-dependent methyltransferases"/>
    <property type="match status" value="1"/>
</dbReference>
<reference evidence="6 7" key="1">
    <citation type="submission" date="2015-01" db="EMBL/GenBank/DDBJ databases">
        <title>Sequencing and annotation of Micromonospora carbonacea strain JXNU-1 genome.</title>
        <authorList>
            <person name="Long Z."/>
            <person name="Huang Y."/>
            <person name="Jiang Y."/>
        </authorList>
    </citation>
    <scope>NUCLEOTIDE SEQUENCE [LARGE SCALE GENOMIC DNA]</scope>
    <source>
        <strain evidence="6 7">JXNU-1</strain>
    </source>
</reference>
<feature type="region of interest" description="Disordered" evidence="4">
    <location>
        <begin position="1239"/>
        <end position="1280"/>
    </location>
</feature>
<keyword evidence="3" id="KW-0597">Phosphoprotein</keyword>
<dbReference type="InterPro" id="IPR042099">
    <property type="entry name" value="ANL_N_sf"/>
</dbReference>
<dbReference type="SMART" id="SM00823">
    <property type="entry name" value="PKS_PP"/>
    <property type="match status" value="2"/>
</dbReference>
<dbReference type="InterPro" id="IPR020845">
    <property type="entry name" value="AMP-binding_CS"/>
</dbReference>
<dbReference type="InterPro" id="IPR006162">
    <property type="entry name" value="Ppantetheine_attach_site"/>
</dbReference>
<dbReference type="GO" id="GO:0003824">
    <property type="term" value="F:catalytic activity"/>
    <property type="evidence" value="ECO:0007669"/>
    <property type="project" value="InterPro"/>
</dbReference>
<dbReference type="PROSITE" id="PS50075">
    <property type="entry name" value="CARRIER"/>
    <property type="match status" value="2"/>
</dbReference>
<dbReference type="InterPro" id="IPR001242">
    <property type="entry name" value="Condensation_dom"/>
</dbReference>
<dbReference type="NCBIfam" id="TIGR01733">
    <property type="entry name" value="AA-adenyl-dom"/>
    <property type="match status" value="1"/>
</dbReference>
<feature type="domain" description="Carrier" evidence="5">
    <location>
        <begin position="1723"/>
        <end position="1798"/>
    </location>
</feature>
<evidence type="ECO:0000256" key="4">
    <source>
        <dbReference type="SAM" id="MobiDB-lite"/>
    </source>
</evidence>
<dbReference type="Pfam" id="PF00550">
    <property type="entry name" value="PP-binding"/>
    <property type="match status" value="2"/>
</dbReference>
<dbReference type="InterPro" id="IPR036736">
    <property type="entry name" value="ACP-like_sf"/>
</dbReference>
<dbReference type="GO" id="GO:0044550">
    <property type="term" value="P:secondary metabolite biosynthetic process"/>
    <property type="evidence" value="ECO:0007669"/>
    <property type="project" value="TreeGrafter"/>
</dbReference>
<dbReference type="Gene3D" id="1.10.1200.10">
    <property type="entry name" value="ACP-like"/>
    <property type="match status" value="2"/>
</dbReference>
<dbReference type="InterPro" id="IPR023213">
    <property type="entry name" value="CAT-like_dom_sf"/>
</dbReference>
<dbReference type="GeneID" id="301308330"/>
<dbReference type="InterPro" id="IPR045851">
    <property type="entry name" value="AMP-bd_C_sf"/>
</dbReference>
<sequence>MNGYRLSPVQRLAYTGARELVRARVRLDRPLDAARLQAAVDAVVARHEALRLTLVHHPGLRVPLQDVDDARSVTVGAAGELSVTLTDDALELAAAPLVADPASLRLVLADLATAYAGGSLADDPDALQFLDVSEWQFDERQQAGLPATPDVPAARLVTPHGDDAAEESVAEVPLGPLTAAADAAGVTVPSLLLAAWALTLSRRAEPPAGADDAELVLARWSDGRHADGTAAVVGPLGGYAPLRLRLPLPAAPKQLLDEVRGAERPAEETFHLLEPVGVDSAAVAGFAAVPAVDPATLAALGATDVRVSAPPPVGGPHLTAVLDAGTATLRVTGGRQLREGLLAVLGTLPAALTDGAPLALLGAAETRWLVEAAGPASDAPTRTLADLLHGGLAAADPDAEAVVAADGAYTFGELRRLADGVAAGLVERGLHGGRRVGVLATRSRDTVVAFLGVLRAGAVFVPLDPAAPPRRLAELARAVDAGLVLGDRPVAGVPHAGVAELAATAATAALPETRPTDPAYVIFTSGSTGTPRPVLVSHGSAAHLAHALERVVYPNAPAGARVAVNAPLTFDASVKQLVQLGHGRSLYLVPEAARRDGVELAALLAAHRVDVLDLTPSQLRILLAADGVAAGRAALPGVLLLGGEPVPADLWDAVAALPGVRAVNLYGPTEATVDATSAEITAGDPPTIGRPLPGTGAWVLDGQLRPVPPGAAGELCLTGPQLADGYLGDPEATARRFVPAALPSGRVERVYRTGDRVRFDARGRLTYLGRLDDQVKVNGFRIEPGEVAAVLREHPGVADAAVVARDDDGHGARLVAYVTPAGGPPAVDVDRVVGINPHETRYLYDEIFRQQVYLRDGVVLRAGATVFDVGANIGMFSLFVHAVCPDATIHAFEPVPSVVEALRRNVATFGVPATVHPHGLAATPGEVDFTYYPGYAMMSGHAEYADPAAEQAVIRRFLANERDRGEADRGALLDRVDELLTERFAPDRLSVAVRPLSDVIDEVAPERIDLLKIDVQRAEADVLAGIREVHWPLVAQVAMEVHDGVGTATEGRLDELIAFFEERGFTVLTRQDDLLEGTDRYTLHAVRPEYADDPRPAVTAAPADGEPLDARLAAWLPERLPAHLVPAAVVVLDALPLTGNGKLDRAALPAPERGRRAAGPGVAPANRAEEILAEAWREVLGLETVGVTDSFFALGGDSIRSIQMQVAAARRGLSFRLRDIFAHQSIRELVDHGEITLADPDAGEPTAGAAPAAASPVDGARPVDGDRSTGPAAARPERGADTLLAAADRDRLPASVVDAYPMTALQQGMVYHCELTGDPAMYHNVTAHRVDAPLDPAALRAAFAALVAAHPVLRTGFALDGYAEPLQLVHADAPADVPVDALAAADPAARAAHVDALIAAERARPFDWERPPLVRLHAVDEGADGFTLVVAEHHAVLDGWSLDLFLRALLADHERRRAGRPAPPAPAALPPHHHVAAERAALADPATRRFWLDGPGAATPLLLGGPGPRITVTRPVPLDDDVTDRVAEAARAAGVPVKSYLLAVHLRALGETAGRDDVVSGLVVGGRPEGAGSDATLGLFLNTLPVTATLRGRPLAELAGDAWHAERSLMGHHRFPLAEIVRAGGAGPRFDSFFNYTHFHADDRAGPRVVASRVTTVDVGFSLAVDVAVAPDTGRLALALQYDGRRFDADWADRLAATFTRLLATEPTAALPPAGPPADPPTDARSRWSARVAGAWRDVLGVTPRSAATTFAAAGGDSLRALRLVRTLRQRYGTGLTLAEFADLADFGALVERVARDG</sequence>
<dbReference type="Gene3D" id="3.30.559.30">
    <property type="entry name" value="Nonribosomal peptide synthetase, condensation domain"/>
    <property type="match status" value="2"/>
</dbReference>
<protein>
    <recommendedName>
        <fullName evidence="5">Carrier domain-containing protein</fullName>
    </recommendedName>
</protein>
<dbReference type="Gene3D" id="3.30.559.10">
    <property type="entry name" value="Chloramphenicol acetyltransferase-like domain"/>
    <property type="match status" value="2"/>
</dbReference>
<organism evidence="6 7">
    <name type="scientific">Micromonospora haikouensis</name>
    <dbReference type="NCBI Taxonomy" id="686309"/>
    <lineage>
        <taxon>Bacteria</taxon>
        <taxon>Bacillati</taxon>
        <taxon>Actinomycetota</taxon>
        <taxon>Actinomycetes</taxon>
        <taxon>Micromonosporales</taxon>
        <taxon>Micromonosporaceae</taxon>
        <taxon>Micromonospora</taxon>
    </lineage>
</organism>
<dbReference type="SUPFAM" id="SSF47336">
    <property type="entry name" value="ACP-like"/>
    <property type="match status" value="2"/>
</dbReference>
<dbReference type="PROSITE" id="PS00455">
    <property type="entry name" value="AMP_BINDING"/>
    <property type="match status" value="1"/>
</dbReference>
<feature type="compositionally biased region" description="Low complexity" evidence="4">
    <location>
        <begin position="1239"/>
        <end position="1260"/>
    </location>
</feature>
<dbReference type="InterPro" id="IPR006342">
    <property type="entry name" value="FkbM_mtfrase"/>
</dbReference>
<dbReference type="GO" id="GO:0008610">
    <property type="term" value="P:lipid biosynthetic process"/>
    <property type="evidence" value="ECO:0007669"/>
    <property type="project" value="UniProtKB-ARBA"/>
</dbReference>
<feature type="domain" description="Carrier" evidence="5">
    <location>
        <begin position="1163"/>
        <end position="1237"/>
    </location>
</feature>
<evidence type="ECO:0000256" key="1">
    <source>
        <dbReference type="ARBA" id="ARBA00001957"/>
    </source>
</evidence>
<dbReference type="OrthoDB" id="2472181at2"/>
<comment type="cofactor">
    <cofactor evidence="1">
        <name>pantetheine 4'-phosphate</name>
        <dbReference type="ChEBI" id="CHEBI:47942"/>
    </cofactor>
</comment>
<dbReference type="Gene3D" id="3.40.50.150">
    <property type="entry name" value="Vaccinia Virus protein VP39"/>
    <property type="match status" value="1"/>
</dbReference>
<dbReference type="InterPro" id="IPR000873">
    <property type="entry name" value="AMP-dep_synth/lig_dom"/>
</dbReference>
<dbReference type="EMBL" id="JXSX01000003">
    <property type="protein sequence ID" value="KIR61819.1"/>
    <property type="molecule type" value="Genomic_DNA"/>
</dbReference>
<evidence type="ECO:0000313" key="7">
    <source>
        <dbReference type="Proteomes" id="UP000032254"/>
    </source>
</evidence>
<dbReference type="Proteomes" id="UP000032254">
    <property type="component" value="Unassembled WGS sequence"/>
</dbReference>
<dbReference type="GO" id="GO:0043041">
    <property type="term" value="P:amino acid activation for nonribosomal peptide biosynthetic process"/>
    <property type="evidence" value="ECO:0007669"/>
    <property type="project" value="TreeGrafter"/>
</dbReference>
<proteinExistence type="predicted"/>
<dbReference type="PANTHER" id="PTHR45527:SF1">
    <property type="entry name" value="FATTY ACID SYNTHASE"/>
    <property type="match status" value="1"/>
</dbReference>
<keyword evidence="2" id="KW-0596">Phosphopantetheine</keyword>
<dbReference type="InterPro" id="IPR025110">
    <property type="entry name" value="AMP-bd_C"/>
</dbReference>